<reference evidence="1" key="1">
    <citation type="submission" date="2023-07" db="EMBL/GenBank/DDBJ databases">
        <title>Black Yeasts Isolated from many extreme environments.</title>
        <authorList>
            <person name="Coleine C."/>
            <person name="Stajich J.E."/>
            <person name="Selbmann L."/>
        </authorList>
    </citation>
    <scope>NUCLEOTIDE SEQUENCE</scope>
    <source>
        <strain evidence="1">CCFEE 5714</strain>
    </source>
</reference>
<evidence type="ECO:0000313" key="2">
    <source>
        <dbReference type="Proteomes" id="UP001281147"/>
    </source>
</evidence>
<keyword evidence="2" id="KW-1185">Reference proteome</keyword>
<gene>
    <name evidence="1" type="ORF">LTR37_009367</name>
</gene>
<sequence length="289" mass="31391">MANALSTGDSVAAAAVFASLFILLTVANIFRLFQRRAWFCIPFTIGGISTLNQNLGCTSRSPSLTMTVETTGYISRALGSSNPTSTALKIVQVLCILLAPVLFAATIYMTLGRVVRTTDGENHSLLRSTWITKIFVSGDVLCFVTQAIGAGVIAAGGTASLGGDIVLAGLVLQIVVFGFFVCVGVRFHLRLGRQPTVQSETFRWERHMVAMYIMSAAITSRNIYRVVEYCMGADGYIMHHEWTLYVFDAAMMVVVLSVSMRCYSLFKESAGSGKIMHEIAMEVYARSSA</sequence>
<dbReference type="Proteomes" id="UP001281147">
    <property type="component" value="Unassembled WGS sequence"/>
</dbReference>
<protein>
    <submittedName>
        <fullName evidence="1">Uncharacterized protein</fullName>
    </submittedName>
</protein>
<dbReference type="EMBL" id="JAUTXU010000073">
    <property type="protein sequence ID" value="KAK3711849.1"/>
    <property type="molecule type" value="Genomic_DNA"/>
</dbReference>
<organism evidence="1 2">
    <name type="scientific">Vermiconidia calcicola</name>
    <dbReference type="NCBI Taxonomy" id="1690605"/>
    <lineage>
        <taxon>Eukaryota</taxon>
        <taxon>Fungi</taxon>
        <taxon>Dikarya</taxon>
        <taxon>Ascomycota</taxon>
        <taxon>Pezizomycotina</taxon>
        <taxon>Dothideomycetes</taxon>
        <taxon>Dothideomycetidae</taxon>
        <taxon>Mycosphaerellales</taxon>
        <taxon>Extremaceae</taxon>
        <taxon>Vermiconidia</taxon>
    </lineage>
</organism>
<evidence type="ECO:0000313" key="1">
    <source>
        <dbReference type="EMBL" id="KAK3711849.1"/>
    </source>
</evidence>
<accession>A0ACC3N9L2</accession>
<comment type="caution">
    <text evidence="1">The sequence shown here is derived from an EMBL/GenBank/DDBJ whole genome shotgun (WGS) entry which is preliminary data.</text>
</comment>
<proteinExistence type="predicted"/>
<name>A0ACC3N9L2_9PEZI</name>